<name>A0A2K5ATA0_9ARCH</name>
<dbReference type="EMBL" id="LT981265">
    <property type="protein sequence ID" value="SPC34857.1"/>
    <property type="molecule type" value="Genomic_DNA"/>
</dbReference>
<keyword evidence="1" id="KW-0472">Membrane</keyword>
<gene>
    <name evidence="2" type="ORF">NCAV_1694</name>
</gene>
<dbReference type="AlphaFoldDB" id="A0A2K5ATA0"/>
<keyword evidence="1" id="KW-1133">Transmembrane helix</keyword>
<accession>A0A2K5ATA0</accession>
<sequence length="229" mass="25711">MLSNKWLTIIGFTAIIITVTIIVSYNNKDKYLVTNDDVEVTDNLSLPPSYMIKKATLPPVKDIDEASTVVNYELPYPKYLPEGYSIQYIGAINVEGKDIWEVVIFAWDKEITDNTTNREFFYYGKGMVISISNNTKNSEAVIVDGVKEEGQEIGTALDELLAFYSKYGAHKLTIDGYQCVAYDSQIVEDAVGRKVPLLAEVDCLKGDLWIQIRAYLPESELVKVAESIL</sequence>
<reference evidence="3" key="1">
    <citation type="submission" date="2018-01" db="EMBL/GenBank/DDBJ databases">
        <authorList>
            <person name="Kerou L M."/>
        </authorList>
    </citation>
    <scope>NUCLEOTIDE SEQUENCE [LARGE SCALE GENOMIC DNA]</scope>
    <source>
        <strain evidence="3">SCU2</strain>
    </source>
</reference>
<dbReference type="RefSeq" id="WP_103286565.1">
    <property type="nucleotide sequence ID" value="NZ_LT981265.1"/>
</dbReference>
<keyword evidence="1" id="KW-0812">Transmembrane</keyword>
<dbReference type="Proteomes" id="UP000236248">
    <property type="component" value="Chromosome NCAV"/>
</dbReference>
<evidence type="ECO:0000256" key="1">
    <source>
        <dbReference type="SAM" id="Phobius"/>
    </source>
</evidence>
<dbReference type="GeneID" id="41595680"/>
<protein>
    <submittedName>
        <fullName evidence="2">Uncharacterized protein</fullName>
    </submittedName>
</protein>
<evidence type="ECO:0000313" key="3">
    <source>
        <dbReference type="Proteomes" id="UP000236248"/>
    </source>
</evidence>
<feature type="transmembrane region" description="Helical" evidence="1">
    <location>
        <begin position="6"/>
        <end position="25"/>
    </location>
</feature>
<dbReference type="KEGG" id="ncv:NCAV_1694"/>
<organism evidence="2 3">
    <name type="scientific">Candidatus Nitrosocaldus cavascurensis</name>
    <dbReference type="NCBI Taxonomy" id="2058097"/>
    <lineage>
        <taxon>Archaea</taxon>
        <taxon>Nitrososphaerota</taxon>
        <taxon>Nitrososphaeria</taxon>
        <taxon>Candidatus Nitrosocaldales</taxon>
        <taxon>Candidatus Nitrosocaldaceae</taxon>
        <taxon>Candidatus Nitrosocaldus</taxon>
    </lineage>
</organism>
<keyword evidence="3" id="KW-1185">Reference proteome</keyword>
<proteinExistence type="predicted"/>
<evidence type="ECO:0000313" key="2">
    <source>
        <dbReference type="EMBL" id="SPC34857.1"/>
    </source>
</evidence>